<dbReference type="InterPro" id="IPR008775">
    <property type="entry name" value="Phytyl_CoA_dOase-like"/>
</dbReference>
<dbReference type="GO" id="GO:0005506">
    <property type="term" value="F:iron ion binding"/>
    <property type="evidence" value="ECO:0007669"/>
    <property type="project" value="UniProtKB-ARBA"/>
</dbReference>
<dbReference type="SUPFAM" id="SSF51197">
    <property type="entry name" value="Clavaminate synthase-like"/>
    <property type="match status" value="1"/>
</dbReference>
<keyword evidence="2" id="KW-0560">Oxidoreductase</keyword>
<dbReference type="RefSeq" id="WP_061233873.1">
    <property type="nucleotide sequence ID" value="NZ_CP043884.1"/>
</dbReference>
<dbReference type="PANTHER" id="PTHR20883">
    <property type="entry name" value="PHYTANOYL-COA DIOXYGENASE DOMAIN CONTAINING 1"/>
    <property type="match status" value="1"/>
</dbReference>
<dbReference type="GO" id="GO:0016706">
    <property type="term" value="F:2-oxoglutarate-dependent dioxygenase activity"/>
    <property type="evidence" value="ECO:0007669"/>
    <property type="project" value="UniProtKB-ARBA"/>
</dbReference>
<gene>
    <name evidence="2" type="ORF">Lepto782_13130</name>
</gene>
<organism evidence="2 3">
    <name type="scientific">Leptospira interrogans serovar Canicola</name>
    <dbReference type="NCBI Taxonomy" id="211880"/>
    <lineage>
        <taxon>Bacteria</taxon>
        <taxon>Pseudomonadati</taxon>
        <taxon>Spirochaetota</taxon>
        <taxon>Spirochaetia</taxon>
        <taxon>Leptospirales</taxon>
        <taxon>Leptospiraceae</taxon>
        <taxon>Leptospira</taxon>
    </lineage>
</organism>
<sequence length="261" mass="29532">MYQINTDFFAENGYQIFENVIDLGVLEKVRKRLEIDSFSSIKNAQKEIGFCTSDFVSDFENFKLKDDGKISSLSKSTFDAISGHVSLEMRLSPILQLIPSLDSVKNVVSSILKSSNIFMHMPPTARFVLPGNINAAVPPHQDIVYNKHLSNFVTIWIPLVEIDNECGGVVVYEGSNFIYEENVKKEKESFWLEGLDVSNFTPKHCKMKAGSLLALNKWIIHASMPNNSTRVRYSIDHRFFGELDSSSKHYLDLQNGKVISP</sequence>
<dbReference type="Pfam" id="PF05721">
    <property type="entry name" value="PhyH"/>
    <property type="match status" value="1"/>
</dbReference>
<dbReference type="EMBL" id="CP043884">
    <property type="protein sequence ID" value="QOI43111.1"/>
    <property type="molecule type" value="Genomic_DNA"/>
</dbReference>
<evidence type="ECO:0000256" key="1">
    <source>
        <dbReference type="ARBA" id="ARBA00001954"/>
    </source>
</evidence>
<comment type="cofactor">
    <cofactor evidence="1">
        <name>Fe(2+)</name>
        <dbReference type="ChEBI" id="CHEBI:29033"/>
    </cofactor>
</comment>
<name>A0AAP9WC12_LEPIR</name>
<keyword evidence="2" id="KW-0223">Dioxygenase</keyword>
<dbReference type="AlphaFoldDB" id="A0AAP9WC12"/>
<dbReference type="Proteomes" id="UP000663124">
    <property type="component" value="Chromosome 1"/>
</dbReference>
<protein>
    <submittedName>
        <fullName evidence="2">Phytanoyl-CoA dioxygenase family protein</fullName>
    </submittedName>
</protein>
<evidence type="ECO:0000313" key="3">
    <source>
        <dbReference type="Proteomes" id="UP000663124"/>
    </source>
</evidence>
<accession>A0AAP9WC12</accession>
<proteinExistence type="predicted"/>
<dbReference type="PANTHER" id="PTHR20883:SF48">
    <property type="entry name" value="ECTOINE DIOXYGENASE"/>
    <property type="match status" value="1"/>
</dbReference>
<evidence type="ECO:0000313" key="2">
    <source>
        <dbReference type="EMBL" id="QOI43111.1"/>
    </source>
</evidence>
<reference evidence="2" key="1">
    <citation type="submission" date="2019-09" db="EMBL/GenBank/DDBJ databases">
        <title>Comparative Genomics of Leptospira interrogans Reveals Genome Plasticity - A Common Adaptive Strategy for Survival in Various Hosts.</title>
        <authorList>
            <person name="Ramli S.R."/>
            <person name="Bunk B."/>
            <person name="Goris M."/>
            <person name="Bhuju S."/>
            <person name="Jarek M."/>
            <person name="Sproer C."/>
            <person name="Mustakim S."/>
            <person name="Strommenger B."/>
            <person name="Pessler F."/>
        </authorList>
    </citation>
    <scope>NUCLEOTIDE SEQUENCE</scope>
    <source>
        <strain evidence="2">782</strain>
    </source>
</reference>
<dbReference type="Gene3D" id="2.60.120.620">
    <property type="entry name" value="q2cbj1_9rhob like domain"/>
    <property type="match status" value="1"/>
</dbReference>